<evidence type="ECO:0000313" key="3">
    <source>
        <dbReference type="EMBL" id="GLS91572.1"/>
    </source>
</evidence>
<dbReference type="NCBIfam" id="TIGR03329">
    <property type="entry name" value="Phn_aa_oxid"/>
    <property type="match status" value="1"/>
</dbReference>
<gene>
    <name evidence="3" type="ORF">GCM10007916_26410</name>
</gene>
<dbReference type="RefSeq" id="WP_284204682.1">
    <property type="nucleotide sequence ID" value="NZ_BSPQ01000013.1"/>
</dbReference>
<name>A0ABQ6E2K7_9GAMM</name>
<evidence type="ECO:0000313" key="4">
    <source>
        <dbReference type="Proteomes" id="UP001157353"/>
    </source>
</evidence>
<accession>A0ABQ6E2K7</accession>
<dbReference type="Gene3D" id="3.30.9.10">
    <property type="entry name" value="D-Amino Acid Oxidase, subunit A, domain 2"/>
    <property type="match status" value="1"/>
</dbReference>
<keyword evidence="4" id="KW-1185">Reference proteome</keyword>
<dbReference type="PANTHER" id="PTHR13847:SF285">
    <property type="entry name" value="FAD DEPENDENT OXIDOREDUCTASE DOMAIN-CONTAINING PROTEIN"/>
    <property type="match status" value="1"/>
</dbReference>
<reference evidence="4" key="1">
    <citation type="journal article" date="2019" name="Int. J. Syst. Evol. Microbiol.">
        <title>The Global Catalogue of Microorganisms (GCM) 10K type strain sequencing project: providing services to taxonomists for standard genome sequencing and annotation.</title>
        <authorList>
            <consortium name="The Broad Institute Genomics Platform"/>
            <consortium name="The Broad Institute Genome Sequencing Center for Infectious Disease"/>
            <person name="Wu L."/>
            <person name="Ma J."/>
        </authorList>
    </citation>
    <scope>NUCLEOTIDE SEQUENCE [LARGE SCALE GENOMIC DNA]</scope>
    <source>
        <strain evidence="4">NBRC 103166</strain>
    </source>
</reference>
<feature type="domain" description="FAD dependent oxidoreductase" evidence="2">
    <location>
        <begin position="34"/>
        <end position="397"/>
    </location>
</feature>
<organism evidence="3 4">
    <name type="scientific">Psychromonas marina</name>
    <dbReference type="NCBI Taxonomy" id="88364"/>
    <lineage>
        <taxon>Bacteria</taxon>
        <taxon>Pseudomonadati</taxon>
        <taxon>Pseudomonadota</taxon>
        <taxon>Gammaproteobacteria</taxon>
        <taxon>Alteromonadales</taxon>
        <taxon>Psychromonadaceae</taxon>
        <taxon>Psychromonas</taxon>
    </lineage>
</organism>
<keyword evidence="1" id="KW-0560">Oxidoreductase</keyword>
<dbReference type="InterPro" id="IPR017715">
    <property type="entry name" value="NH2-phosphonate_OxRdtase"/>
</dbReference>
<evidence type="ECO:0000256" key="1">
    <source>
        <dbReference type="ARBA" id="ARBA00023002"/>
    </source>
</evidence>
<protein>
    <submittedName>
        <fullName evidence="3">FAD-dependent oxidoreductase</fullName>
    </submittedName>
</protein>
<dbReference type="Gene3D" id="3.50.50.60">
    <property type="entry name" value="FAD/NAD(P)-binding domain"/>
    <property type="match status" value="1"/>
</dbReference>
<comment type="caution">
    <text evidence="3">The sequence shown here is derived from an EMBL/GenBank/DDBJ whole genome shotgun (WGS) entry which is preliminary data.</text>
</comment>
<dbReference type="Pfam" id="PF01266">
    <property type="entry name" value="DAO"/>
    <property type="match status" value="1"/>
</dbReference>
<dbReference type="Proteomes" id="UP001157353">
    <property type="component" value="Unassembled WGS sequence"/>
</dbReference>
<dbReference type="PANTHER" id="PTHR13847">
    <property type="entry name" value="SARCOSINE DEHYDROGENASE-RELATED"/>
    <property type="match status" value="1"/>
</dbReference>
<dbReference type="InterPro" id="IPR036188">
    <property type="entry name" value="FAD/NAD-bd_sf"/>
</dbReference>
<dbReference type="EMBL" id="BSPQ01000013">
    <property type="protein sequence ID" value="GLS91572.1"/>
    <property type="molecule type" value="Genomic_DNA"/>
</dbReference>
<dbReference type="SUPFAM" id="SSF51905">
    <property type="entry name" value="FAD/NAD(P)-binding domain"/>
    <property type="match status" value="1"/>
</dbReference>
<sequence>MTTEKKHLAYWLKDALENEKPSVAPPLQQDIETDVLIVGGGYTGLWTAILHKQQAPNKKVTIIEKELCGSGASGANGGCLLTWSSKFPTLKKLFGEQQAKWLVKESEQVIFEIKKFCSDHNIDAQLFIKGSYYTATNSAQQGTMTPLVAELERLKINSWQPSEKDTLEAKTGSKKNSEAYFSEAAGTVQPAMLARGLRTVALSLGVEIYENTEMQSLHYGLPATVITEHASIKAKKVVLAINAWMVDKFKAFKRSIVVVSSDMVITQPIPELLKKHGPEQGASVVDSRIFVHYYRDTADGRLMLGKGGNRFSFANQVEPMFNQQTGYLSLLTTAFNTLFPKLNVTEFADSWTGGSDRSVTGLPFFGNIKGQGNIFYGLGYSGNGVAQTRIGAKILTAMLLGNDEKWSRCGLAGGPRGYFPPEPFRWLGAMTVRNAVRRKEEAEDNEQQPFIVDKWFAKLAGAAGKADKL</sequence>
<dbReference type="InterPro" id="IPR006076">
    <property type="entry name" value="FAD-dep_OxRdtase"/>
</dbReference>
<proteinExistence type="predicted"/>
<evidence type="ECO:0000259" key="2">
    <source>
        <dbReference type="Pfam" id="PF01266"/>
    </source>
</evidence>